<dbReference type="Gene3D" id="2.20.70.10">
    <property type="match status" value="2"/>
</dbReference>
<dbReference type="PANTHER" id="PTHR11864:SF0">
    <property type="entry name" value="PRP40 PRE-MRNA PROCESSING FACTOR 40 HOMOLOG A (YEAST)"/>
    <property type="match status" value="1"/>
</dbReference>
<gene>
    <name evidence="5" type="ORF">Vbra_18919</name>
</gene>
<evidence type="ECO:0000256" key="2">
    <source>
        <dbReference type="SAM" id="MobiDB-lite"/>
    </source>
</evidence>
<evidence type="ECO:0000259" key="3">
    <source>
        <dbReference type="PROSITE" id="PS50020"/>
    </source>
</evidence>
<dbReference type="Pfam" id="PF01846">
    <property type="entry name" value="FF"/>
    <property type="match status" value="2"/>
</dbReference>
<feature type="compositionally biased region" description="Polar residues" evidence="2">
    <location>
        <begin position="79"/>
        <end position="91"/>
    </location>
</feature>
<protein>
    <submittedName>
        <fullName evidence="5">Uncharacterized protein</fullName>
    </submittedName>
</protein>
<feature type="region of interest" description="Disordered" evidence="2">
    <location>
        <begin position="659"/>
        <end position="764"/>
    </location>
</feature>
<dbReference type="SUPFAM" id="SSF51045">
    <property type="entry name" value="WW domain"/>
    <property type="match status" value="2"/>
</dbReference>
<dbReference type="VEuPathDB" id="CryptoDB:Vbra_18919"/>
<feature type="compositionally biased region" description="Low complexity" evidence="2">
    <location>
        <begin position="50"/>
        <end position="65"/>
    </location>
</feature>
<dbReference type="PROSITE" id="PS51676">
    <property type="entry name" value="FF"/>
    <property type="match status" value="1"/>
</dbReference>
<dbReference type="SUPFAM" id="SSF81698">
    <property type="entry name" value="FF domain"/>
    <property type="match status" value="3"/>
</dbReference>
<feature type="compositionally biased region" description="Basic residues" evidence="2">
    <location>
        <begin position="719"/>
        <end position="731"/>
    </location>
</feature>
<dbReference type="PANTHER" id="PTHR11864">
    <property type="entry name" value="PRE-MRNA-PROCESSING PROTEIN PRP40"/>
    <property type="match status" value="1"/>
</dbReference>
<dbReference type="STRING" id="1169540.A0A0G4GWF3"/>
<sequence length="764" mass="88771">MASNAPGARPPFPGMMMGMYPGMGFPGMAVPPMMPPFMAAPPGMTPPTQQPAATATAAQQQQQQPSPNVAVAQTGAAGASTTIQGAQSQQPAAPVVIKKEEGEEEPDHGWKEHTAADGRKYYHNTKTKQSRWDKPEEMLTAQERLLMKKTAWREYTAANGRTYYYNTLTKQSLWQMPPELKLLKENPNAELPPSLPKARPPSASPSPSPPPSSSVNGIAQQQRDDDRGDVIMVAPSASQQPPQQEEESDDEGLVIYRDAKEAREPLMELFTSKGVTNRWKWEEASKLLQNDKRVRKQFSKLTTGEKRQMFAEYLSQAQKRAKELEREKRKQARVTLLEEIKKWPQTKGTNRYRDFAEMYFQSDWWRYTEENERDDAFQDFMEEHERTEREERRAKRQEYVEKVQSKFSLHPTLTADTRWRDVVELMKDDCDFKWLDKVDALFAWRDWVAADDRKADEEKRKKTYRTERKNRDAFNQLLEESVVRNNINAKTLWQDFMPTIKDDERYRNMLGQGGSTPRDLFEDKLEDLTEEYQDQKDIVIKILEDAQLKIKADTDWKTFHEECADHDDFKGVSAVNAKLIYESLLRKTKDEARHAEKEVKKIRRRFAELLDECDVPTDISYDAAMSVLKKQGQFEVAIEMVPDDRIRRDAFLYYCTHREGGGDADHHRMTAMSGSSKDDGKGQQQRHGGHDDDVDMRDRDRDKVRRERDDDSDSDEGHRRHKKRKDKKRRRDKGDASEDEEEDDRRGRRRKHKKSRHRDDDSDG</sequence>
<organism evidence="5 6">
    <name type="scientific">Vitrella brassicaformis (strain CCMP3155)</name>
    <dbReference type="NCBI Taxonomy" id="1169540"/>
    <lineage>
        <taxon>Eukaryota</taxon>
        <taxon>Sar</taxon>
        <taxon>Alveolata</taxon>
        <taxon>Colpodellida</taxon>
        <taxon>Vitrellaceae</taxon>
        <taxon>Vitrella</taxon>
    </lineage>
</organism>
<feature type="coiled-coil region" evidence="1">
    <location>
        <begin position="585"/>
        <end position="612"/>
    </location>
</feature>
<dbReference type="Proteomes" id="UP000041254">
    <property type="component" value="Unassembled WGS sequence"/>
</dbReference>
<dbReference type="InterPro" id="IPR036020">
    <property type="entry name" value="WW_dom_sf"/>
</dbReference>
<feature type="compositionally biased region" description="Basic and acidic residues" evidence="2">
    <location>
        <begin position="97"/>
        <end position="120"/>
    </location>
</feature>
<name>A0A0G4GWF3_VITBC</name>
<dbReference type="GO" id="GO:0071004">
    <property type="term" value="C:U2-type prespliceosome"/>
    <property type="evidence" value="ECO:0007669"/>
    <property type="project" value="TreeGrafter"/>
</dbReference>
<feature type="compositionally biased region" description="Pro residues" evidence="2">
    <location>
        <begin position="36"/>
        <end position="49"/>
    </location>
</feature>
<feature type="compositionally biased region" description="Pro residues" evidence="2">
    <location>
        <begin position="193"/>
        <end position="212"/>
    </location>
</feature>
<keyword evidence="1" id="KW-0175">Coiled coil</keyword>
<dbReference type="Gene3D" id="1.10.10.440">
    <property type="entry name" value="FF domain"/>
    <property type="match status" value="3"/>
</dbReference>
<dbReference type="InterPro" id="IPR001202">
    <property type="entry name" value="WW_dom"/>
</dbReference>
<dbReference type="GO" id="GO:0045292">
    <property type="term" value="P:mRNA cis splicing, via spliceosome"/>
    <property type="evidence" value="ECO:0007669"/>
    <property type="project" value="InterPro"/>
</dbReference>
<feature type="coiled-coil region" evidence="1">
    <location>
        <begin position="518"/>
        <end position="545"/>
    </location>
</feature>
<dbReference type="InterPro" id="IPR036517">
    <property type="entry name" value="FF_domain_sf"/>
</dbReference>
<dbReference type="EMBL" id="CDMY01000850">
    <property type="protein sequence ID" value="CEM35338.1"/>
    <property type="molecule type" value="Genomic_DNA"/>
</dbReference>
<feature type="compositionally biased region" description="Low complexity" evidence="2">
    <location>
        <begin position="234"/>
        <end position="243"/>
    </location>
</feature>
<evidence type="ECO:0000313" key="6">
    <source>
        <dbReference type="Proteomes" id="UP000041254"/>
    </source>
</evidence>
<evidence type="ECO:0000259" key="4">
    <source>
        <dbReference type="PROSITE" id="PS51676"/>
    </source>
</evidence>
<dbReference type="FunCoup" id="A0A0G4GWF3">
    <property type="interactions" value="462"/>
</dbReference>
<evidence type="ECO:0000313" key="5">
    <source>
        <dbReference type="EMBL" id="CEM35338.1"/>
    </source>
</evidence>
<feature type="region of interest" description="Disordered" evidence="2">
    <location>
        <begin position="179"/>
        <end position="254"/>
    </location>
</feature>
<dbReference type="SMART" id="SM00441">
    <property type="entry name" value="FF"/>
    <property type="match status" value="5"/>
</dbReference>
<reference evidence="5 6" key="1">
    <citation type="submission" date="2014-11" db="EMBL/GenBank/DDBJ databases">
        <authorList>
            <person name="Zhu J."/>
            <person name="Qi W."/>
            <person name="Song R."/>
        </authorList>
    </citation>
    <scope>NUCLEOTIDE SEQUENCE [LARGE SCALE GENOMIC DNA]</scope>
</reference>
<dbReference type="InterPro" id="IPR002713">
    <property type="entry name" value="FF_domain"/>
</dbReference>
<dbReference type="InParanoid" id="A0A0G4GWF3"/>
<dbReference type="PhylomeDB" id="A0A0G4GWF3"/>
<dbReference type="OrthoDB" id="187617at2759"/>
<feature type="compositionally biased region" description="Basic residues" evidence="2">
    <location>
        <begin position="747"/>
        <end position="756"/>
    </location>
</feature>
<dbReference type="InterPro" id="IPR039726">
    <property type="entry name" value="Prp40-like"/>
</dbReference>
<dbReference type="PROSITE" id="PS01159">
    <property type="entry name" value="WW_DOMAIN_1"/>
    <property type="match status" value="1"/>
</dbReference>
<dbReference type="Pfam" id="PF25432">
    <property type="entry name" value="FF_PRPF40A"/>
    <property type="match status" value="1"/>
</dbReference>
<accession>A0A0G4GWF3</accession>
<proteinExistence type="predicted"/>
<dbReference type="Pfam" id="PF00397">
    <property type="entry name" value="WW"/>
    <property type="match status" value="2"/>
</dbReference>
<feature type="compositionally biased region" description="Basic and acidic residues" evidence="2">
    <location>
        <begin position="688"/>
        <end position="709"/>
    </location>
</feature>
<dbReference type="GO" id="GO:0005685">
    <property type="term" value="C:U1 snRNP"/>
    <property type="evidence" value="ECO:0007669"/>
    <property type="project" value="TreeGrafter"/>
</dbReference>
<feature type="domain" description="WW" evidence="3">
    <location>
        <begin position="104"/>
        <end position="137"/>
    </location>
</feature>
<keyword evidence="6" id="KW-1185">Reference proteome</keyword>
<evidence type="ECO:0000256" key="1">
    <source>
        <dbReference type="SAM" id="Coils"/>
    </source>
</evidence>
<feature type="domain" description="WW" evidence="3">
    <location>
        <begin position="152"/>
        <end position="179"/>
    </location>
</feature>
<feature type="region of interest" description="Disordered" evidence="2">
    <location>
        <begin position="36"/>
        <end position="136"/>
    </location>
</feature>
<feature type="compositionally biased region" description="Basic and acidic residues" evidence="2">
    <location>
        <begin position="659"/>
        <end position="668"/>
    </location>
</feature>
<dbReference type="SMART" id="SM00456">
    <property type="entry name" value="WW"/>
    <property type="match status" value="2"/>
</dbReference>
<dbReference type="OMA" id="RDEIFQD"/>
<dbReference type="PROSITE" id="PS50020">
    <property type="entry name" value="WW_DOMAIN_2"/>
    <property type="match status" value="2"/>
</dbReference>
<dbReference type="GO" id="GO:0003723">
    <property type="term" value="F:RNA binding"/>
    <property type="evidence" value="ECO:0007669"/>
    <property type="project" value="TreeGrafter"/>
</dbReference>
<dbReference type="CDD" id="cd00201">
    <property type="entry name" value="WW"/>
    <property type="match status" value="2"/>
</dbReference>
<feature type="domain" description="FF" evidence="4">
    <location>
        <begin position="465"/>
        <end position="527"/>
    </location>
</feature>
<dbReference type="AlphaFoldDB" id="A0A0G4GWF3"/>
<feature type="coiled-coil region" evidence="1">
    <location>
        <begin position="307"/>
        <end position="334"/>
    </location>
</feature>